<name>A0A068RP28_9FUNG</name>
<dbReference type="InterPro" id="IPR004154">
    <property type="entry name" value="Anticodon-bd"/>
</dbReference>
<dbReference type="GO" id="GO:0005737">
    <property type="term" value="C:cytoplasm"/>
    <property type="evidence" value="ECO:0007669"/>
    <property type="project" value="TreeGrafter"/>
</dbReference>
<evidence type="ECO:0000256" key="2">
    <source>
        <dbReference type="ARBA" id="ARBA00022741"/>
    </source>
</evidence>
<reference evidence="6" key="1">
    <citation type="submission" date="2013-08" db="EMBL/GenBank/DDBJ databases">
        <title>Gene expansion shapes genome architecture in the human pathogen Lichtheimia corymbifera: an evolutionary genomics analysis in the ancient terrestrial Mucorales (Mucoromycotina).</title>
        <authorList>
            <person name="Schwartze V.U."/>
            <person name="Winter S."/>
            <person name="Shelest E."/>
            <person name="Marcet-Houben M."/>
            <person name="Horn F."/>
            <person name="Wehner S."/>
            <person name="Hoffmann K."/>
            <person name="Riege K."/>
            <person name="Sammeth M."/>
            <person name="Nowrousian M."/>
            <person name="Valiante V."/>
            <person name="Linde J."/>
            <person name="Jacobsen I.D."/>
            <person name="Marz M."/>
            <person name="Brakhage A.A."/>
            <person name="Gabaldon T."/>
            <person name="Bocker S."/>
            <person name="Voigt K."/>
        </authorList>
    </citation>
    <scope>NUCLEOTIDE SEQUENCE [LARGE SCALE GENOMIC DNA]</scope>
    <source>
        <strain evidence="6">FSU 9682</strain>
    </source>
</reference>
<dbReference type="VEuPathDB" id="FungiDB:LCOR_03474.1"/>
<sequence length="563" mass="65151">MAQRFRALLDLCKRRGFLYQSAEIYGGLRGAYDYGPLGVELKKNILKSWWQRHVYWRDDVVGLDTSILTPHPVLKASGHVDEFTDLLVDCMLTKERFRPDKAPALHYLSDMQQIPINAPDKATAKIWKDTIEKHVAPGIMATLKGKQILLHVKNFVQPDENGNGGRIDFDSMDQQHPISIDYHGYVEPNSNSPFLTDSRPFNLMFKTFLDPIDPIDRIIQTTTETAGSKTNVREAVDDVLRPSTVYLRPETAQGVFVNFEQVTRTMNKRPPFGIAQVGKSFRNEIRLEHGIFRTPEFEQLELEYFCPPWESSHWFKYWRDLRFKWWLDHACHKEHFRQRDHTSNEMAHYATGCTDVEYLYPWGWGEVEGVANRGNYDLTQHIKNSNASFEVVQDNVEPTPGIHTDECLLPTESPARYVPHVIESSCGLNRAMLAYLCDAFHQVGEDGKPPRSVLKLHPRLAPVKCAVMPLTGKPEFMPIAESVARSLRRQGWYTMVESQKLKIGKRYYRHDEIGTPWCVTVDYQSLEDNTVTIRERDTGDQQRLHWKEVQHYISERLLEDDDS</sequence>
<dbReference type="SUPFAM" id="SSF52954">
    <property type="entry name" value="Class II aaRS ABD-related"/>
    <property type="match status" value="1"/>
</dbReference>
<evidence type="ECO:0000256" key="1">
    <source>
        <dbReference type="ARBA" id="ARBA00022598"/>
    </source>
</evidence>
<keyword evidence="1" id="KW-0436">Ligase</keyword>
<dbReference type="PRINTS" id="PR01043">
    <property type="entry name" value="TRNASYNTHGLY"/>
</dbReference>
<dbReference type="Gene3D" id="3.30.930.10">
    <property type="entry name" value="Bira Bifunctional Protein, Domain 2"/>
    <property type="match status" value="1"/>
</dbReference>
<comment type="caution">
    <text evidence="6">The sequence shown here is derived from an EMBL/GenBank/DDBJ whole genome shotgun (WGS) entry which is preliminary data.</text>
</comment>
<dbReference type="InterPro" id="IPR045864">
    <property type="entry name" value="aa-tRNA-synth_II/BPL/LPL"/>
</dbReference>
<dbReference type="OrthoDB" id="57698at2759"/>
<dbReference type="InterPro" id="IPR006195">
    <property type="entry name" value="aa-tRNA-synth_II"/>
</dbReference>
<dbReference type="InterPro" id="IPR002314">
    <property type="entry name" value="aa-tRNA-synt_IIb"/>
</dbReference>
<dbReference type="PANTHER" id="PTHR10745">
    <property type="entry name" value="GLYCYL-TRNA SYNTHETASE/DNA POLYMERASE SUBUNIT GAMMA-2"/>
    <property type="match status" value="1"/>
</dbReference>
<keyword evidence="2" id="KW-0547">Nucleotide-binding</keyword>
<dbReference type="InterPro" id="IPR036621">
    <property type="entry name" value="Anticodon-bd_dom_sf"/>
</dbReference>
<protein>
    <submittedName>
        <fullName evidence="6">Glycyl-trna synthetase</fullName>
    </submittedName>
</protein>
<dbReference type="GO" id="GO:0005524">
    <property type="term" value="F:ATP binding"/>
    <property type="evidence" value="ECO:0007669"/>
    <property type="project" value="UniProtKB-KW"/>
</dbReference>
<dbReference type="GO" id="GO:0006426">
    <property type="term" value="P:glycyl-tRNA aminoacylation"/>
    <property type="evidence" value="ECO:0007669"/>
    <property type="project" value="TreeGrafter"/>
</dbReference>
<dbReference type="Proteomes" id="UP000027586">
    <property type="component" value="Unassembled WGS sequence"/>
</dbReference>
<dbReference type="PANTHER" id="PTHR10745:SF8">
    <property type="entry name" value="DNA POLYMERASE SUBUNIT GAMMA-2, MITOCHONDRIAL"/>
    <property type="match status" value="1"/>
</dbReference>
<accession>A0A068RP28</accession>
<evidence type="ECO:0000313" key="6">
    <source>
        <dbReference type="EMBL" id="CDH51928.1"/>
    </source>
</evidence>
<dbReference type="PROSITE" id="PS50862">
    <property type="entry name" value="AA_TRNA_LIGASE_II"/>
    <property type="match status" value="1"/>
</dbReference>
<proteinExistence type="predicted"/>
<evidence type="ECO:0000313" key="7">
    <source>
        <dbReference type="Proteomes" id="UP000027586"/>
    </source>
</evidence>
<dbReference type="Pfam" id="PF00587">
    <property type="entry name" value="tRNA-synt_2b"/>
    <property type="match status" value="1"/>
</dbReference>
<dbReference type="EMBL" id="CBTN010000011">
    <property type="protein sequence ID" value="CDH51928.1"/>
    <property type="molecule type" value="Genomic_DNA"/>
</dbReference>
<evidence type="ECO:0000259" key="5">
    <source>
        <dbReference type="PROSITE" id="PS50862"/>
    </source>
</evidence>
<dbReference type="InterPro" id="IPR027031">
    <property type="entry name" value="Gly-tRNA_synthase/POLG2"/>
</dbReference>
<keyword evidence="7" id="KW-1185">Reference proteome</keyword>
<dbReference type="AlphaFoldDB" id="A0A068RP28"/>
<dbReference type="STRING" id="1263082.A0A068RP28"/>
<gene>
    <name evidence="6" type="ORF">LCOR_03474.1</name>
</gene>
<keyword evidence="3" id="KW-0067">ATP-binding</keyword>
<dbReference type="GO" id="GO:0004820">
    <property type="term" value="F:glycine-tRNA ligase activity"/>
    <property type="evidence" value="ECO:0007669"/>
    <property type="project" value="TreeGrafter"/>
</dbReference>
<dbReference type="NCBIfam" id="NF003211">
    <property type="entry name" value="PRK04173.1"/>
    <property type="match status" value="1"/>
</dbReference>
<organism evidence="6 7">
    <name type="scientific">Lichtheimia corymbifera JMRC:FSU:9682</name>
    <dbReference type="NCBI Taxonomy" id="1263082"/>
    <lineage>
        <taxon>Eukaryota</taxon>
        <taxon>Fungi</taxon>
        <taxon>Fungi incertae sedis</taxon>
        <taxon>Mucoromycota</taxon>
        <taxon>Mucoromycotina</taxon>
        <taxon>Mucoromycetes</taxon>
        <taxon>Mucorales</taxon>
        <taxon>Lichtheimiaceae</taxon>
        <taxon>Lichtheimia</taxon>
    </lineage>
</organism>
<feature type="domain" description="Aminoacyl-transfer RNA synthetases class-II family profile" evidence="5">
    <location>
        <begin position="245"/>
        <end position="462"/>
    </location>
</feature>
<dbReference type="Pfam" id="PF03129">
    <property type="entry name" value="HGTP_anticodon"/>
    <property type="match status" value="1"/>
</dbReference>
<evidence type="ECO:0000256" key="3">
    <source>
        <dbReference type="ARBA" id="ARBA00022840"/>
    </source>
</evidence>
<dbReference type="Gene3D" id="3.40.50.800">
    <property type="entry name" value="Anticodon-binding domain"/>
    <property type="match status" value="1"/>
</dbReference>
<keyword evidence="4" id="KW-0030">Aminoacyl-tRNA synthetase</keyword>
<dbReference type="SUPFAM" id="SSF55681">
    <property type="entry name" value="Class II aaRS and biotin synthetases"/>
    <property type="match status" value="1"/>
</dbReference>
<evidence type="ECO:0000256" key="4">
    <source>
        <dbReference type="ARBA" id="ARBA00023146"/>
    </source>
</evidence>